<dbReference type="Proteomes" id="UP001303046">
    <property type="component" value="Unassembled WGS sequence"/>
</dbReference>
<dbReference type="EMBL" id="JAVFWL010000001">
    <property type="protein sequence ID" value="KAK6728446.1"/>
    <property type="molecule type" value="Genomic_DNA"/>
</dbReference>
<organism evidence="1 2">
    <name type="scientific">Necator americanus</name>
    <name type="common">Human hookworm</name>
    <dbReference type="NCBI Taxonomy" id="51031"/>
    <lineage>
        <taxon>Eukaryota</taxon>
        <taxon>Metazoa</taxon>
        <taxon>Ecdysozoa</taxon>
        <taxon>Nematoda</taxon>
        <taxon>Chromadorea</taxon>
        <taxon>Rhabditida</taxon>
        <taxon>Rhabditina</taxon>
        <taxon>Rhabditomorpha</taxon>
        <taxon>Strongyloidea</taxon>
        <taxon>Ancylostomatidae</taxon>
        <taxon>Bunostominae</taxon>
        <taxon>Necator</taxon>
    </lineage>
</organism>
<gene>
    <name evidence="1" type="primary">Necator_chrI.g1965</name>
    <name evidence="1" type="ORF">RB195_005839</name>
</gene>
<comment type="caution">
    <text evidence="1">The sequence shown here is derived from an EMBL/GenBank/DDBJ whole genome shotgun (WGS) entry which is preliminary data.</text>
</comment>
<evidence type="ECO:0000313" key="1">
    <source>
        <dbReference type="EMBL" id="KAK6728446.1"/>
    </source>
</evidence>
<proteinExistence type="predicted"/>
<sequence>MRISLASGTVPSSPHITKFLWRLQQTGISLGYAPSLIALPRHDRTFSKIRRDLITRTPRYRDMITELL</sequence>
<protein>
    <submittedName>
        <fullName evidence="1">Uncharacterized protein</fullName>
    </submittedName>
</protein>
<evidence type="ECO:0000313" key="2">
    <source>
        <dbReference type="Proteomes" id="UP001303046"/>
    </source>
</evidence>
<reference evidence="1 2" key="1">
    <citation type="submission" date="2023-08" db="EMBL/GenBank/DDBJ databases">
        <title>A Necator americanus chromosomal reference genome.</title>
        <authorList>
            <person name="Ilik V."/>
            <person name="Petrzelkova K.J."/>
            <person name="Pardy F."/>
            <person name="Fuh T."/>
            <person name="Niatou-Singa F.S."/>
            <person name="Gouil Q."/>
            <person name="Baker L."/>
            <person name="Ritchie M.E."/>
            <person name="Jex A.R."/>
            <person name="Gazzola D."/>
            <person name="Li H."/>
            <person name="Toshio Fujiwara R."/>
            <person name="Zhan B."/>
            <person name="Aroian R.V."/>
            <person name="Pafco B."/>
            <person name="Schwarz E.M."/>
        </authorList>
    </citation>
    <scope>NUCLEOTIDE SEQUENCE [LARGE SCALE GENOMIC DNA]</scope>
    <source>
        <strain evidence="1 2">Aroian</strain>
        <tissue evidence="1">Whole animal</tissue>
    </source>
</reference>
<name>A0ABR1BRP1_NECAM</name>
<keyword evidence="2" id="KW-1185">Reference proteome</keyword>
<accession>A0ABR1BRP1</accession>